<dbReference type="PROSITE" id="PS50198">
    <property type="entry name" value="PPIC_PPIASE_2"/>
    <property type="match status" value="1"/>
</dbReference>
<feature type="coiled-coil region" evidence="12">
    <location>
        <begin position="228"/>
        <end position="255"/>
    </location>
</feature>
<dbReference type="EMBL" id="QJJR01000005">
    <property type="protein sequence ID" value="PXW91459.1"/>
    <property type="molecule type" value="Genomic_DNA"/>
</dbReference>
<feature type="compositionally biased region" description="Acidic residues" evidence="13">
    <location>
        <begin position="302"/>
        <end position="314"/>
    </location>
</feature>
<dbReference type="PROSITE" id="PS01096">
    <property type="entry name" value="PPIC_PPIASE_1"/>
    <property type="match status" value="1"/>
</dbReference>
<dbReference type="RefSeq" id="WP_110251236.1">
    <property type="nucleotide sequence ID" value="NZ_QJJR01000005.1"/>
</dbReference>
<accession>A0A2V3WRY3</accession>
<evidence type="ECO:0000313" key="15">
    <source>
        <dbReference type="EMBL" id="PXW91459.1"/>
    </source>
</evidence>
<comment type="similarity">
    <text evidence="3 11">Belongs to the PrsA family.</text>
</comment>
<keyword evidence="9 11" id="KW-0413">Isomerase</keyword>
<comment type="function">
    <text evidence="11">Plays a major role in protein secretion by helping the post-translocational extracellular folding of several secreted proteins.</text>
</comment>
<evidence type="ECO:0000313" key="16">
    <source>
        <dbReference type="Proteomes" id="UP000247922"/>
    </source>
</evidence>
<dbReference type="Proteomes" id="UP000247922">
    <property type="component" value="Unassembled WGS sequence"/>
</dbReference>
<evidence type="ECO:0000256" key="4">
    <source>
        <dbReference type="ARBA" id="ARBA00022475"/>
    </source>
</evidence>
<dbReference type="InterPro" id="IPR046357">
    <property type="entry name" value="PPIase_dom_sf"/>
</dbReference>
<evidence type="ECO:0000256" key="6">
    <source>
        <dbReference type="ARBA" id="ARBA00023110"/>
    </source>
</evidence>
<evidence type="ECO:0000256" key="12">
    <source>
        <dbReference type="SAM" id="Coils"/>
    </source>
</evidence>
<dbReference type="InterPro" id="IPR027304">
    <property type="entry name" value="Trigger_fact/SurA_dom_sf"/>
</dbReference>
<dbReference type="HAMAP" id="MF_01145">
    <property type="entry name" value="Foldase_PrsA"/>
    <property type="match status" value="1"/>
</dbReference>
<evidence type="ECO:0000256" key="3">
    <source>
        <dbReference type="ARBA" id="ARBA00006071"/>
    </source>
</evidence>
<dbReference type="EC" id="5.2.1.8" evidence="11"/>
<dbReference type="Gene3D" id="3.10.50.40">
    <property type="match status" value="1"/>
</dbReference>
<evidence type="ECO:0000256" key="7">
    <source>
        <dbReference type="ARBA" id="ARBA00023136"/>
    </source>
</evidence>
<keyword evidence="6 11" id="KW-0697">Rotamase</keyword>
<reference evidence="15 16" key="1">
    <citation type="submission" date="2018-05" db="EMBL/GenBank/DDBJ databases">
        <title>Genomic Encyclopedia of Type Strains, Phase IV (KMG-IV): sequencing the most valuable type-strain genomes for metagenomic binning, comparative biology and taxonomic classification.</title>
        <authorList>
            <person name="Goeker M."/>
        </authorList>
    </citation>
    <scope>NUCLEOTIDE SEQUENCE [LARGE SCALE GENOMIC DNA]</scope>
    <source>
        <strain evidence="15 16">DSM 22440</strain>
    </source>
</reference>
<keyword evidence="16" id="KW-1185">Reference proteome</keyword>
<dbReference type="OrthoDB" id="14196at2"/>
<dbReference type="GO" id="GO:0006457">
    <property type="term" value="P:protein folding"/>
    <property type="evidence" value="ECO:0007669"/>
    <property type="project" value="UniProtKB-UniRule"/>
</dbReference>
<dbReference type="InterPro" id="IPR023058">
    <property type="entry name" value="PPIase_PpiC_CS"/>
</dbReference>
<keyword evidence="10 11" id="KW-0449">Lipoprotein</keyword>
<keyword evidence="12" id="KW-0175">Coiled coil</keyword>
<proteinExistence type="inferred from homology"/>
<name>A0A2V3WRY3_9BACI</name>
<sequence length="314" mass="35466">MKKLAIAATISVGLIGLSACSNEDPEVVVETAQGNITKEAFYEELKDTAGEATLQQMVLTTILESKYEIDEDLVEEQFNTYKEQYGDMFEMLLQQQGIASEEAFREQLRMQLLQQEALTEDIEVTEEEIEAQYERMTTEVEASHILVEDETLANELYERVMDGEDFAALAEEYSTDSGSAVEGGSVGYFSRGQMVPAFEETAYNLEIGDISEPVQSDYGYHIIHVTDVRDVEGDVEALEDVRDQLEREIASTKIDDTKAQETFRRLFEEADIDVQIEQFEDIFAFEDIEDVAEDATNGTTDEQTEESTEDTTEE</sequence>
<dbReference type="GO" id="GO:0005886">
    <property type="term" value="C:plasma membrane"/>
    <property type="evidence" value="ECO:0007669"/>
    <property type="project" value="UniProtKB-SubCell"/>
</dbReference>
<dbReference type="PROSITE" id="PS51257">
    <property type="entry name" value="PROKAR_LIPOPROTEIN"/>
    <property type="match status" value="1"/>
</dbReference>
<dbReference type="SUPFAM" id="SSF54534">
    <property type="entry name" value="FKBP-like"/>
    <property type="match status" value="1"/>
</dbReference>
<gene>
    <name evidence="11" type="primary">prsA</name>
    <name evidence="15" type="ORF">DES38_10580</name>
</gene>
<evidence type="ECO:0000256" key="10">
    <source>
        <dbReference type="ARBA" id="ARBA00023288"/>
    </source>
</evidence>
<evidence type="ECO:0000256" key="13">
    <source>
        <dbReference type="SAM" id="MobiDB-lite"/>
    </source>
</evidence>
<comment type="subcellular location">
    <subcellularLocation>
        <location evidence="2 11">Cell membrane</location>
        <topology evidence="2 11">Lipid-anchor</topology>
    </subcellularLocation>
</comment>
<evidence type="ECO:0000256" key="5">
    <source>
        <dbReference type="ARBA" id="ARBA00022729"/>
    </source>
</evidence>
<dbReference type="InterPro" id="IPR000297">
    <property type="entry name" value="PPIase_PpiC"/>
</dbReference>
<comment type="catalytic activity">
    <reaction evidence="1 11">
        <text>[protein]-peptidylproline (omega=180) = [protein]-peptidylproline (omega=0)</text>
        <dbReference type="Rhea" id="RHEA:16237"/>
        <dbReference type="Rhea" id="RHEA-COMP:10747"/>
        <dbReference type="Rhea" id="RHEA-COMP:10748"/>
        <dbReference type="ChEBI" id="CHEBI:83833"/>
        <dbReference type="ChEBI" id="CHEBI:83834"/>
        <dbReference type="EC" id="5.2.1.8"/>
    </reaction>
</comment>
<evidence type="ECO:0000256" key="9">
    <source>
        <dbReference type="ARBA" id="ARBA00023235"/>
    </source>
</evidence>
<feature type="domain" description="PpiC" evidence="14">
    <location>
        <begin position="137"/>
        <end position="227"/>
    </location>
</feature>
<keyword evidence="8 11" id="KW-0564">Palmitate</keyword>
<dbReference type="PANTHER" id="PTHR47245">
    <property type="entry name" value="PEPTIDYLPROLYL ISOMERASE"/>
    <property type="match status" value="1"/>
</dbReference>
<comment type="caution">
    <text evidence="15">The sequence shown here is derived from an EMBL/GenBank/DDBJ whole genome shotgun (WGS) entry which is preliminary data.</text>
</comment>
<dbReference type="Pfam" id="PF13616">
    <property type="entry name" value="Rotamase_3"/>
    <property type="match status" value="1"/>
</dbReference>
<dbReference type="PANTHER" id="PTHR47245:SF1">
    <property type="entry name" value="FOLDASE PROTEIN PRSA"/>
    <property type="match status" value="1"/>
</dbReference>
<evidence type="ECO:0000256" key="11">
    <source>
        <dbReference type="HAMAP-Rule" id="MF_01145"/>
    </source>
</evidence>
<dbReference type="GO" id="GO:0003755">
    <property type="term" value="F:peptidyl-prolyl cis-trans isomerase activity"/>
    <property type="evidence" value="ECO:0007669"/>
    <property type="project" value="UniProtKB-UniRule"/>
</dbReference>
<dbReference type="AlphaFoldDB" id="A0A2V3WRY3"/>
<dbReference type="InterPro" id="IPR050245">
    <property type="entry name" value="PrsA_foldase"/>
</dbReference>
<keyword evidence="5 11" id="KW-0732">Signal</keyword>
<evidence type="ECO:0000256" key="1">
    <source>
        <dbReference type="ARBA" id="ARBA00000971"/>
    </source>
</evidence>
<protein>
    <recommendedName>
        <fullName evidence="11">Foldase protein PrsA</fullName>
        <ecNumber evidence="11">5.2.1.8</ecNumber>
    </recommendedName>
</protein>
<dbReference type="InterPro" id="IPR023059">
    <property type="entry name" value="Foldase_PrsA"/>
</dbReference>
<organism evidence="15 16">
    <name type="scientific">Streptohalobacillus salinus</name>
    <dbReference type="NCBI Taxonomy" id="621096"/>
    <lineage>
        <taxon>Bacteria</taxon>
        <taxon>Bacillati</taxon>
        <taxon>Bacillota</taxon>
        <taxon>Bacilli</taxon>
        <taxon>Bacillales</taxon>
        <taxon>Bacillaceae</taxon>
        <taxon>Streptohalobacillus</taxon>
    </lineage>
</organism>
<evidence type="ECO:0000256" key="2">
    <source>
        <dbReference type="ARBA" id="ARBA00004193"/>
    </source>
</evidence>
<evidence type="ECO:0000256" key="8">
    <source>
        <dbReference type="ARBA" id="ARBA00023139"/>
    </source>
</evidence>
<feature type="region of interest" description="Disordered" evidence="13">
    <location>
        <begin position="289"/>
        <end position="314"/>
    </location>
</feature>
<evidence type="ECO:0000259" key="14">
    <source>
        <dbReference type="PROSITE" id="PS50198"/>
    </source>
</evidence>
<keyword evidence="4 11" id="KW-1003">Cell membrane</keyword>
<dbReference type="SUPFAM" id="SSF109998">
    <property type="entry name" value="Triger factor/SurA peptide-binding domain-like"/>
    <property type="match status" value="1"/>
</dbReference>
<keyword evidence="7 11" id="KW-0472">Membrane</keyword>